<dbReference type="Pfam" id="PF00857">
    <property type="entry name" value="Isochorismatase"/>
    <property type="match status" value="1"/>
</dbReference>
<dbReference type="OrthoDB" id="9794942at2"/>
<evidence type="ECO:0000313" key="3">
    <source>
        <dbReference type="Proteomes" id="UP000325827"/>
    </source>
</evidence>
<evidence type="ECO:0000259" key="1">
    <source>
        <dbReference type="Pfam" id="PF00857"/>
    </source>
</evidence>
<sequence>MTITTIVPRTARAAHEHGHHVTIAVDAVADFDPEAHANSIQHIVPAIGETGTTGEIVRMLESPER</sequence>
<dbReference type="RefSeq" id="WP_150448142.1">
    <property type="nucleotide sequence ID" value="NZ_VYSA01000001.1"/>
</dbReference>
<dbReference type="Gene3D" id="3.40.50.850">
    <property type="entry name" value="Isochorismatase-like"/>
    <property type="match status" value="1"/>
</dbReference>
<keyword evidence="3" id="KW-1185">Reference proteome</keyword>
<protein>
    <submittedName>
        <fullName evidence="2">Isochorismatase family protein</fullName>
    </submittedName>
</protein>
<organism evidence="2 3">
    <name type="scientific">Microbacterium rhizomatis</name>
    <dbReference type="NCBI Taxonomy" id="1631477"/>
    <lineage>
        <taxon>Bacteria</taxon>
        <taxon>Bacillati</taxon>
        <taxon>Actinomycetota</taxon>
        <taxon>Actinomycetes</taxon>
        <taxon>Micrococcales</taxon>
        <taxon>Microbacteriaceae</taxon>
        <taxon>Microbacterium</taxon>
    </lineage>
</organism>
<dbReference type="InterPro" id="IPR000868">
    <property type="entry name" value="Isochorismatase-like_dom"/>
</dbReference>
<dbReference type="Proteomes" id="UP000325827">
    <property type="component" value="Unassembled WGS sequence"/>
</dbReference>
<reference evidence="3" key="1">
    <citation type="submission" date="2019-09" db="EMBL/GenBank/DDBJ databases">
        <title>Mumia zhuanghuii sp. nov. isolated from the intestinal contents of plateau pika (Ochotona curzoniae) in the Qinghai-Tibet plateau of China.</title>
        <authorList>
            <person name="Tian Z."/>
        </authorList>
    </citation>
    <scope>NUCLEOTIDE SEQUENCE [LARGE SCALE GENOMIC DNA]</scope>
    <source>
        <strain evidence="3">JCM 30598</strain>
    </source>
</reference>
<name>A0A5J5J9A1_9MICO</name>
<evidence type="ECO:0000313" key="2">
    <source>
        <dbReference type="EMBL" id="KAA9111373.1"/>
    </source>
</evidence>
<feature type="domain" description="Isochorismatase-like" evidence="1">
    <location>
        <begin position="8"/>
        <end position="53"/>
    </location>
</feature>
<comment type="caution">
    <text evidence="2">The sequence shown here is derived from an EMBL/GenBank/DDBJ whole genome shotgun (WGS) entry which is preliminary data.</text>
</comment>
<gene>
    <name evidence="2" type="ORF">F6B43_07290</name>
</gene>
<accession>A0A5J5J9A1</accession>
<proteinExistence type="predicted"/>
<dbReference type="EMBL" id="VYSA01000001">
    <property type="protein sequence ID" value="KAA9111373.1"/>
    <property type="molecule type" value="Genomic_DNA"/>
</dbReference>
<dbReference type="InterPro" id="IPR036380">
    <property type="entry name" value="Isochorismatase-like_sf"/>
</dbReference>
<dbReference type="SUPFAM" id="SSF52499">
    <property type="entry name" value="Isochorismatase-like hydrolases"/>
    <property type="match status" value="1"/>
</dbReference>
<dbReference type="AlphaFoldDB" id="A0A5J5J9A1"/>